<evidence type="ECO:0000256" key="5">
    <source>
        <dbReference type="ARBA" id="ARBA00022692"/>
    </source>
</evidence>
<dbReference type="Proteomes" id="UP000323708">
    <property type="component" value="Unassembled WGS sequence"/>
</dbReference>
<protein>
    <submittedName>
        <fullName evidence="11">Lipoprotein-releasing ABC transporter permease subunit</fullName>
    </submittedName>
</protein>
<dbReference type="PANTHER" id="PTHR30489:SF0">
    <property type="entry name" value="LIPOPROTEIN-RELEASING SYSTEM TRANSMEMBRANE PROTEIN LOLE"/>
    <property type="match status" value="1"/>
</dbReference>
<accession>A0A5B0WNV0</accession>
<dbReference type="AlphaFoldDB" id="A0A5B0WNV0"/>
<feature type="transmembrane region" description="Helical" evidence="8">
    <location>
        <begin position="316"/>
        <end position="341"/>
    </location>
</feature>
<evidence type="ECO:0000256" key="1">
    <source>
        <dbReference type="ARBA" id="ARBA00004651"/>
    </source>
</evidence>
<dbReference type="NCBIfam" id="TIGR02212">
    <property type="entry name" value="lolCE"/>
    <property type="match status" value="1"/>
</dbReference>
<reference evidence="11 12" key="1">
    <citation type="submission" date="2019-09" db="EMBL/GenBank/DDBJ databases">
        <authorList>
            <person name="Chen X.-Y."/>
        </authorList>
    </citation>
    <scope>NUCLEOTIDE SEQUENCE [LARGE SCALE GENOMIC DNA]</scope>
    <source>
        <strain evidence="11 12">NY5</strain>
    </source>
</reference>
<evidence type="ECO:0000256" key="2">
    <source>
        <dbReference type="ARBA" id="ARBA00005236"/>
    </source>
</evidence>
<feature type="transmembrane region" description="Helical" evidence="8">
    <location>
        <begin position="379"/>
        <end position="399"/>
    </location>
</feature>
<feature type="domain" description="MacB-like periplasmic core" evidence="10">
    <location>
        <begin position="27"/>
        <end position="241"/>
    </location>
</feature>
<dbReference type="EMBL" id="VTUX01000011">
    <property type="protein sequence ID" value="KAA1188257.1"/>
    <property type="molecule type" value="Genomic_DNA"/>
</dbReference>
<dbReference type="GO" id="GO:0042953">
    <property type="term" value="P:lipoprotein transport"/>
    <property type="evidence" value="ECO:0007669"/>
    <property type="project" value="InterPro"/>
</dbReference>
<evidence type="ECO:0000259" key="10">
    <source>
        <dbReference type="Pfam" id="PF12704"/>
    </source>
</evidence>
<dbReference type="GO" id="GO:0044874">
    <property type="term" value="P:lipoprotein localization to outer membrane"/>
    <property type="evidence" value="ECO:0007669"/>
    <property type="project" value="TreeGrafter"/>
</dbReference>
<keyword evidence="5 8" id="KW-0812">Transmembrane</keyword>
<dbReference type="Pfam" id="PF02687">
    <property type="entry name" value="FtsX"/>
    <property type="match status" value="1"/>
</dbReference>
<evidence type="ECO:0000256" key="3">
    <source>
        <dbReference type="ARBA" id="ARBA00022448"/>
    </source>
</evidence>
<keyword evidence="12" id="KW-1185">Reference proteome</keyword>
<gene>
    <name evidence="11" type="ORF">F0M18_19570</name>
</gene>
<dbReference type="PANTHER" id="PTHR30489">
    <property type="entry name" value="LIPOPROTEIN-RELEASING SYSTEM TRANSMEMBRANE PROTEIN LOLE"/>
    <property type="match status" value="1"/>
</dbReference>
<feature type="domain" description="ABC3 transporter permease C-terminal" evidence="9">
    <location>
        <begin position="274"/>
        <end position="404"/>
    </location>
</feature>
<keyword evidence="11" id="KW-0449">Lipoprotein</keyword>
<comment type="similarity">
    <text evidence="2">Belongs to the ABC-4 integral membrane protein family. LolC/E subfamily.</text>
</comment>
<feature type="transmembrane region" description="Helical" evidence="8">
    <location>
        <begin position="269"/>
        <end position="295"/>
    </location>
</feature>
<dbReference type="InterPro" id="IPR051447">
    <property type="entry name" value="Lipoprotein-release_system"/>
</dbReference>
<comment type="subcellular location">
    <subcellularLocation>
        <location evidence="1">Cell membrane</location>
        <topology evidence="1">Multi-pass membrane protein</topology>
    </subcellularLocation>
</comment>
<name>A0A5B0WNV0_9GAMM</name>
<evidence type="ECO:0000313" key="11">
    <source>
        <dbReference type="EMBL" id="KAA1188257.1"/>
    </source>
</evidence>
<dbReference type="GO" id="GO:0098797">
    <property type="term" value="C:plasma membrane protein complex"/>
    <property type="evidence" value="ECO:0007669"/>
    <property type="project" value="TreeGrafter"/>
</dbReference>
<evidence type="ECO:0000256" key="8">
    <source>
        <dbReference type="SAM" id="Phobius"/>
    </source>
</evidence>
<evidence type="ECO:0000313" key="12">
    <source>
        <dbReference type="Proteomes" id="UP000323708"/>
    </source>
</evidence>
<proteinExistence type="inferred from homology"/>
<comment type="caution">
    <text evidence="11">The sequence shown here is derived from an EMBL/GenBank/DDBJ whole genome shotgun (WGS) entry which is preliminary data.</text>
</comment>
<dbReference type="Pfam" id="PF12704">
    <property type="entry name" value="MacB_PCD"/>
    <property type="match status" value="1"/>
</dbReference>
<keyword evidence="7 8" id="KW-0472">Membrane</keyword>
<dbReference type="InterPro" id="IPR011925">
    <property type="entry name" value="LolCE_TM"/>
</dbReference>
<keyword evidence="6 8" id="KW-1133">Transmembrane helix</keyword>
<keyword evidence="4" id="KW-1003">Cell membrane</keyword>
<evidence type="ECO:0000256" key="6">
    <source>
        <dbReference type="ARBA" id="ARBA00022989"/>
    </source>
</evidence>
<dbReference type="InterPro" id="IPR003838">
    <property type="entry name" value="ABC3_permease_C"/>
</dbReference>
<feature type="transmembrane region" description="Helical" evidence="8">
    <location>
        <begin position="21"/>
        <end position="47"/>
    </location>
</feature>
<organism evidence="11 12">
    <name type="scientific">Pseudohalioglobus sediminis</name>
    <dbReference type="NCBI Taxonomy" id="2606449"/>
    <lineage>
        <taxon>Bacteria</taxon>
        <taxon>Pseudomonadati</taxon>
        <taxon>Pseudomonadota</taxon>
        <taxon>Gammaproteobacteria</taxon>
        <taxon>Cellvibrionales</taxon>
        <taxon>Halieaceae</taxon>
        <taxon>Pseudohalioglobus</taxon>
    </lineage>
</organism>
<keyword evidence="3" id="KW-0813">Transport</keyword>
<sequence>MRHYAPFIGLRYSFSRKRNRFTSVIAMVSMLGMVIGVASLITVLSVMNGFGEELRGRILSLVPHGFVESGAGEIRDWQALAGQLEQAADVVAVSPFISDKVIFTSGRTIRGGVLTAIDPQREGRVSRIPQTITSGSLESLSQPGFKLVLGASLARILGVAVGDRVEVTVPRLTVTPLGIFPRSKQLEVGGIFEVGAQPDTFQAYIGLDDGQRLLGPRSGVQGLQVRTRDLYSAPRVMQALAGALPPGLTVKDWSQTQGSLFQAVKMEKLMVSLLLLSVVAVAAFNIVSTLVMSVAEKRRDIAVLRTMGARASGVMAIFVAHGLGLAAVGISFGVLLGVLIASNVSSLTRFVEDLFGVKLFDPAVYFISELPSTLEWSDVIAVVLASLFLSLLATLYPAWRAAHVAPAEVLRYE</sequence>
<dbReference type="InterPro" id="IPR025857">
    <property type="entry name" value="MacB_PCD"/>
</dbReference>
<evidence type="ECO:0000256" key="7">
    <source>
        <dbReference type="ARBA" id="ARBA00023136"/>
    </source>
</evidence>
<evidence type="ECO:0000256" key="4">
    <source>
        <dbReference type="ARBA" id="ARBA00022475"/>
    </source>
</evidence>
<evidence type="ECO:0000259" key="9">
    <source>
        <dbReference type="Pfam" id="PF02687"/>
    </source>
</evidence>